<dbReference type="Proteomes" id="UP000314960">
    <property type="component" value="Chromosome"/>
</dbReference>
<evidence type="ECO:0000313" key="3">
    <source>
        <dbReference type="Proteomes" id="UP000314960"/>
    </source>
</evidence>
<evidence type="ECO:0000313" key="2">
    <source>
        <dbReference type="EMBL" id="AUJ30482.1"/>
    </source>
</evidence>
<keyword evidence="1" id="KW-0472">Membrane</keyword>
<evidence type="ECO:0008006" key="4">
    <source>
        <dbReference type="Google" id="ProtNLM"/>
    </source>
</evidence>
<feature type="transmembrane region" description="Helical" evidence="1">
    <location>
        <begin position="100"/>
        <end position="119"/>
    </location>
</feature>
<feature type="transmembrane region" description="Helical" evidence="1">
    <location>
        <begin position="544"/>
        <end position="567"/>
    </location>
</feature>
<feature type="transmembrane region" description="Helical" evidence="1">
    <location>
        <begin position="310"/>
        <end position="329"/>
    </location>
</feature>
<sequence length="579" mass="65779">MQQKRIFQKAELVILFAVLSLVYVVLAWHTKTVLVGDDRLFHMERLEEVYKNIGSGHFISMISTYSFGKVGQAVNTYYPWGNLLFYVPIRAVLKNPISAYYFYMVMEQFLGLVLAYLFAHRLTKRWDVAILFSILLRFSVYILFNDFGRADIGESWAFVFVPVAFLGLYYLLKANYYQGSICLVLGLSAEMYCHVLTTIFTIGLLLVVYLLTLRYQTEKKKLLLALVISVVAFVLATLAITVPIIRQLGVRTVIPTSSFFTEKEIGFGTLVSLSFNNTLGQGLPNVGLAILVIALLGFLGLKKSNLWETYSYILGVLLLAASTLLFPWYLLKNTPVAHIQFMWRLLPFATFFLALYGASKICSVYSWHTNGFKLIILNVFLVIIALGSIESFTTNQTKNNSVATTATDFMTPYTHRLNAKGYLNSLSLNQAVAESVQYEDYVPYAANVVRKKVFYHQIIVNKYKYYLSASSMKSGYQAMTYKVGNLKNKNSSIVLPFFIYNAKDYTAYVNGKRTTLFVSKHSLAQVHVKNKRSAVIKIRYNTPMLYIVARVISILTILLLIVGLIYLKLKRMKKSGQIK</sequence>
<keyword evidence="1" id="KW-0812">Transmembrane</keyword>
<feature type="transmembrane region" description="Helical" evidence="1">
    <location>
        <begin position="192"/>
        <end position="211"/>
    </location>
</feature>
<feature type="transmembrane region" description="Helical" evidence="1">
    <location>
        <begin position="125"/>
        <end position="144"/>
    </location>
</feature>
<feature type="transmembrane region" description="Helical" evidence="1">
    <location>
        <begin position="12"/>
        <end position="30"/>
    </location>
</feature>
<keyword evidence="1" id="KW-1133">Transmembrane helix</keyword>
<name>A0A3Q8CTE0_9LACO</name>
<feature type="transmembrane region" description="Helical" evidence="1">
    <location>
        <begin position="156"/>
        <end position="172"/>
    </location>
</feature>
<feature type="transmembrane region" description="Helical" evidence="1">
    <location>
        <begin position="282"/>
        <end position="301"/>
    </location>
</feature>
<feature type="transmembrane region" description="Helical" evidence="1">
    <location>
        <begin position="223"/>
        <end position="245"/>
    </location>
</feature>
<reference evidence="2 3" key="1">
    <citation type="submission" date="2016-11" db="EMBL/GenBank/DDBJ databases">
        <title>Interaction between Lactobacillus species and yeast in water kefir.</title>
        <authorList>
            <person name="Behr J."/>
            <person name="Xu D."/>
            <person name="Vogel R.F."/>
        </authorList>
    </citation>
    <scope>NUCLEOTIDE SEQUENCE [LARGE SCALE GENOMIC DNA]</scope>
    <source>
        <strain evidence="2 3">TMW 1.1822</strain>
    </source>
</reference>
<dbReference type="KEGG" id="lhw:BSQ49_10005"/>
<accession>A0A3Q8CTE0</accession>
<dbReference type="RefSeq" id="WP_141054759.1">
    <property type="nucleotide sequence ID" value="NZ_CP018176.1"/>
</dbReference>
<feature type="transmembrane region" description="Helical" evidence="1">
    <location>
        <begin position="77"/>
        <end position="93"/>
    </location>
</feature>
<gene>
    <name evidence="2" type="ORF">BSQ49_10005</name>
</gene>
<evidence type="ECO:0000256" key="1">
    <source>
        <dbReference type="SAM" id="Phobius"/>
    </source>
</evidence>
<feature type="transmembrane region" description="Helical" evidence="1">
    <location>
        <begin position="371"/>
        <end position="389"/>
    </location>
</feature>
<feature type="transmembrane region" description="Helical" evidence="1">
    <location>
        <begin position="341"/>
        <end position="359"/>
    </location>
</feature>
<protein>
    <recommendedName>
        <fullName evidence="4">Membrane protein 6-pyruvoyl-tetrahydropterin synthase-related domain-containing protein</fullName>
    </recommendedName>
</protein>
<organism evidence="2 3">
    <name type="scientific">Liquorilactobacillus hordei</name>
    <dbReference type="NCBI Taxonomy" id="468911"/>
    <lineage>
        <taxon>Bacteria</taxon>
        <taxon>Bacillati</taxon>
        <taxon>Bacillota</taxon>
        <taxon>Bacilli</taxon>
        <taxon>Lactobacillales</taxon>
        <taxon>Lactobacillaceae</taxon>
        <taxon>Liquorilactobacillus</taxon>
    </lineage>
</organism>
<dbReference type="EMBL" id="CP018176">
    <property type="protein sequence ID" value="AUJ30482.1"/>
    <property type="molecule type" value="Genomic_DNA"/>
</dbReference>
<dbReference type="AlphaFoldDB" id="A0A3Q8CTE0"/>
<proteinExistence type="predicted"/>